<accession>A0A812TAN4</accession>
<dbReference type="Proteomes" id="UP000604046">
    <property type="component" value="Unassembled WGS sequence"/>
</dbReference>
<dbReference type="InterPro" id="IPR027417">
    <property type="entry name" value="P-loop_NTPase"/>
</dbReference>
<dbReference type="EMBL" id="CAJNDS010002528">
    <property type="protein sequence ID" value="CAE7513566.1"/>
    <property type="molecule type" value="Genomic_DNA"/>
</dbReference>
<dbReference type="Gene3D" id="3.40.50.300">
    <property type="entry name" value="P-loop containing nucleotide triphosphate hydrolases"/>
    <property type="match status" value="1"/>
</dbReference>
<evidence type="ECO:0000313" key="2">
    <source>
        <dbReference type="EMBL" id="CAE7513566.1"/>
    </source>
</evidence>
<dbReference type="AlphaFoldDB" id="A0A812TAN4"/>
<protein>
    <submittedName>
        <fullName evidence="2">Uncharacterized protein</fullName>
    </submittedName>
</protein>
<dbReference type="OrthoDB" id="408694at2759"/>
<evidence type="ECO:0000256" key="1">
    <source>
        <dbReference type="SAM" id="SignalP"/>
    </source>
</evidence>
<keyword evidence="1" id="KW-0732">Signal</keyword>
<evidence type="ECO:0000313" key="3">
    <source>
        <dbReference type="Proteomes" id="UP000604046"/>
    </source>
</evidence>
<reference evidence="2" key="1">
    <citation type="submission" date="2021-02" db="EMBL/GenBank/DDBJ databases">
        <authorList>
            <person name="Dougan E. K."/>
            <person name="Rhodes N."/>
            <person name="Thang M."/>
            <person name="Chan C."/>
        </authorList>
    </citation>
    <scope>NUCLEOTIDE SEQUENCE</scope>
</reference>
<proteinExistence type="predicted"/>
<dbReference type="PANTHER" id="PTHR36978">
    <property type="entry name" value="P-LOOP CONTAINING NUCLEOTIDE TRIPHOSPHATE HYDROLASE"/>
    <property type="match status" value="1"/>
</dbReference>
<feature type="chain" id="PRO_5033006914" evidence="1">
    <location>
        <begin position="19"/>
        <end position="624"/>
    </location>
</feature>
<organism evidence="2 3">
    <name type="scientific">Symbiodinium natans</name>
    <dbReference type="NCBI Taxonomy" id="878477"/>
    <lineage>
        <taxon>Eukaryota</taxon>
        <taxon>Sar</taxon>
        <taxon>Alveolata</taxon>
        <taxon>Dinophyceae</taxon>
        <taxon>Suessiales</taxon>
        <taxon>Symbiodiniaceae</taxon>
        <taxon>Symbiodinium</taxon>
    </lineage>
</organism>
<dbReference type="InterPro" id="IPR040632">
    <property type="entry name" value="Sulfotransfer_4"/>
</dbReference>
<sequence length="624" mass="69593">MARLLALHMHLLVVKVFGQSCHQKVAKLNADGVAGVGQASCLIQQRADAAKTLIEAKDSPFSPAQWQCISEYGASVDADLPGFSRRLEQRHFGGTGQATTGSVILGAGFGTTATRSLAAFGRQLGLGVHHFVQGHNAHEIPKFWSRLTHLTKLQHPKGLDGCISTLNALNFSEAFDQGNDLLLDTPMAEHFLDFYAVSPQSKVILTNRDAVDWAKARLEWDETMVVPLHSPCGVKLATMSAEKAARLYEAHSRLVRCIVPAENLMEINVFDGSRIDVPALSEFLGKGRPEFAPLFPRVSDQRWGPEAKTDFAICITGQIRRLELKTKVERLIRPLMDNNFRVIVALVLDPRGTASYVHRGPGEVFDDFVVVDGNFSSLQQAAEMFPGGMTLLGDPFIPRDYPVDERYVQDLYSQMPEKGVEYANQRAKSHMRQWEALERCGQLLISPVNHANYTLRLRDDSAVLEPFVPRLDLLEDRALYAPACSRFGGVNDKLALIRGRDTARDYFALSLDMVRHRFNEIHELMVSSMGTRNPEHALKIMLDLNQTMTKHLEADDVPIVPSKNLRRDGKTYQCFYTLTGQYNDCLPERSRARLTGLQGGFSIHKPDSDNARSDFLCEGTALDF</sequence>
<feature type="signal peptide" evidence="1">
    <location>
        <begin position="1"/>
        <end position="18"/>
    </location>
</feature>
<keyword evidence="3" id="KW-1185">Reference proteome</keyword>
<gene>
    <name evidence="2" type="ORF">SNAT2548_LOCUS28751</name>
</gene>
<comment type="caution">
    <text evidence="2">The sequence shown here is derived from an EMBL/GenBank/DDBJ whole genome shotgun (WGS) entry which is preliminary data.</text>
</comment>
<dbReference type="PANTHER" id="PTHR36978:SF3">
    <property type="entry name" value="P-LOOP CONTAINING NUCLEOSIDE TRIPHOSPHATE HYDROLASE PROTEIN"/>
    <property type="match status" value="1"/>
</dbReference>
<name>A0A812TAN4_9DINO</name>
<dbReference type="Pfam" id="PF17784">
    <property type="entry name" value="Sulfotransfer_4"/>
    <property type="match status" value="1"/>
</dbReference>